<keyword evidence="7 8" id="KW-0472">Membrane</keyword>
<feature type="transmembrane region" description="Helical" evidence="8">
    <location>
        <begin position="94"/>
        <end position="118"/>
    </location>
</feature>
<gene>
    <name evidence="9" type="ordered locus">trd_1928</name>
</gene>
<dbReference type="NCBIfam" id="TIGR03426">
    <property type="entry name" value="shape_MreD"/>
    <property type="match status" value="1"/>
</dbReference>
<evidence type="ECO:0000256" key="1">
    <source>
        <dbReference type="ARBA" id="ARBA00004651"/>
    </source>
</evidence>
<dbReference type="GO" id="GO:0005886">
    <property type="term" value="C:plasma membrane"/>
    <property type="evidence" value="ECO:0007669"/>
    <property type="project" value="UniProtKB-SubCell"/>
</dbReference>
<name>B9L228_THERP</name>
<evidence type="ECO:0000256" key="4">
    <source>
        <dbReference type="ARBA" id="ARBA00022692"/>
    </source>
</evidence>
<dbReference type="AlphaFoldDB" id="B9L228"/>
<sequence length="162" mass="17048">MQQIMITIFLFGAAALEVLVLPRVTPFGLFPDLVLGVVLVASALEGMRAGFLWAAMGGLALDLLAASPLGGHFLALVPAVLAGTAARQSIYRSALLPLMGIVGGLTLGYRAILLFVHWPARWEAWLDAGVTAMLVGILNLIAVPLVYGIVLLAGRLGVRRAH</sequence>
<dbReference type="EMBL" id="CP001275">
    <property type="protein sequence ID" value="ACM05084.1"/>
    <property type="molecule type" value="Genomic_DNA"/>
</dbReference>
<evidence type="ECO:0000256" key="2">
    <source>
        <dbReference type="ARBA" id="ARBA00007776"/>
    </source>
</evidence>
<dbReference type="GO" id="GO:0008360">
    <property type="term" value="P:regulation of cell shape"/>
    <property type="evidence" value="ECO:0007669"/>
    <property type="project" value="UniProtKB-KW"/>
</dbReference>
<evidence type="ECO:0000256" key="8">
    <source>
        <dbReference type="SAM" id="Phobius"/>
    </source>
</evidence>
<reference evidence="9 10" key="1">
    <citation type="journal article" date="2009" name="PLoS ONE">
        <title>Complete genome sequence of the aerobic CO-oxidizing thermophile Thermomicrobium roseum.</title>
        <authorList>
            <person name="Wu D."/>
            <person name="Raymond J."/>
            <person name="Wu M."/>
            <person name="Chatterji S."/>
            <person name="Ren Q."/>
            <person name="Graham J.E."/>
            <person name="Bryant D.A."/>
            <person name="Robb F."/>
            <person name="Colman A."/>
            <person name="Tallon L.J."/>
            <person name="Badger J.H."/>
            <person name="Madupu R."/>
            <person name="Ward N.L."/>
            <person name="Eisen J.A."/>
        </authorList>
    </citation>
    <scope>NUCLEOTIDE SEQUENCE [LARGE SCALE GENOMIC DNA]</scope>
    <source>
        <strain evidence="10">ATCC 27502 / DSM 5159 / P-2</strain>
    </source>
</reference>
<keyword evidence="6 8" id="KW-1133">Transmembrane helix</keyword>
<evidence type="ECO:0000256" key="7">
    <source>
        <dbReference type="ARBA" id="ARBA00023136"/>
    </source>
</evidence>
<evidence type="ECO:0000256" key="6">
    <source>
        <dbReference type="ARBA" id="ARBA00022989"/>
    </source>
</evidence>
<evidence type="ECO:0000256" key="3">
    <source>
        <dbReference type="ARBA" id="ARBA00022475"/>
    </source>
</evidence>
<keyword evidence="5" id="KW-0133">Cell shape</keyword>
<evidence type="ECO:0000256" key="5">
    <source>
        <dbReference type="ARBA" id="ARBA00022960"/>
    </source>
</evidence>
<protein>
    <submittedName>
        <fullName evidence="9">Uncharacterized protein</fullName>
    </submittedName>
</protein>
<feature type="transmembrane region" description="Helical" evidence="8">
    <location>
        <begin position="51"/>
        <end position="82"/>
    </location>
</feature>
<keyword evidence="10" id="KW-1185">Reference proteome</keyword>
<evidence type="ECO:0000313" key="9">
    <source>
        <dbReference type="EMBL" id="ACM05084.1"/>
    </source>
</evidence>
<dbReference type="STRING" id="309801.trd_1928"/>
<dbReference type="Proteomes" id="UP000000447">
    <property type="component" value="Chromosome"/>
</dbReference>
<keyword evidence="3" id="KW-1003">Cell membrane</keyword>
<keyword evidence="4 8" id="KW-0812">Transmembrane</keyword>
<dbReference type="eggNOG" id="COG2891">
    <property type="taxonomic scope" value="Bacteria"/>
</dbReference>
<proteinExistence type="inferred from homology"/>
<dbReference type="RefSeq" id="WP_015922870.1">
    <property type="nucleotide sequence ID" value="NC_011959.1"/>
</dbReference>
<accession>B9L228</accession>
<comment type="similarity">
    <text evidence="2">Belongs to the MreD family.</text>
</comment>
<dbReference type="HOGENOM" id="CLU_1634602_0_0_0"/>
<evidence type="ECO:0000313" key="10">
    <source>
        <dbReference type="Proteomes" id="UP000000447"/>
    </source>
</evidence>
<dbReference type="InterPro" id="IPR007227">
    <property type="entry name" value="Cell_shape_determining_MreD"/>
</dbReference>
<feature type="transmembrane region" description="Helical" evidence="8">
    <location>
        <begin position="130"/>
        <end position="153"/>
    </location>
</feature>
<comment type="subcellular location">
    <subcellularLocation>
        <location evidence="1">Cell membrane</location>
        <topology evidence="1">Multi-pass membrane protein</topology>
    </subcellularLocation>
</comment>
<dbReference type="KEGG" id="tro:trd_1928"/>
<organism evidence="9 10">
    <name type="scientific">Thermomicrobium roseum (strain ATCC 27502 / DSM 5159 / P-2)</name>
    <dbReference type="NCBI Taxonomy" id="309801"/>
    <lineage>
        <taxon>Bacteria</taxon>
        <taxon>Pseudomonadati</taxon>
        <taxon>Thermomicrobiota</taxon>
        <taxon>Thermomicrobia</taxon>
        <taxon>Thermomicrobiales</taxon>
        <taxon>Thermomicrobiaceae</taxon>
        <taxon>Thermomicrobium</taxon>
    </lineage>
</organism>